<dbReference type="Gene3D" id="3.30.2350.10">
    <property type="entry name" value="Pseudouridine synthase"/>
    <property type="match status" value="1"/>
</dbReference>
<dbReference type="GO" id="GO:0120159">
    <property type="term" value="F:rRNA pseudouridine synthase activity"/>
    <property type="evidence" value="ECO:0007669"/>
    <property type="project" value="UniProtKB-ARBA"/>
</dbReference>
<dbReference type="InterPro" id="IPR050188">
    <property type="entry name" value="RluA_PseudoU_synthase"/>
</dbReference>
<evidence type="ECO:0000313" key="10">
    <source>
        <dbReference type="Proteomes" id="UP001220962"/>
    </source>
</evidence>
<comment type="similarity">
    <text evidence="2 6">Belongs to the pseudouridine synthase RluA family.</text>
</comment>
<dbReference type="PROSITE" id="PS01129">
    <property type="entry name" value="PSI_RLU"/>
    <property type="match status" value="1"/>
</dbReference>
<evidence type="ECO:0000256" key="6">
    <source>
        <dbReference type="RuleBase" id="RU362028"/>
    </source>
</evidence>
<dbReference type="PANTHER" id="PTHR21600:SF44">
    <property type="entry name" value="RIBOSOMAL LARGE SUBUNIT PSEUDOURIDINE SYNTHASE D"/>
    <property type="match status" value="1"/>
</dbReference>
<dbReference type="InterPro" id="IPR006145">
    <property type="entry name" value="PsdUridine_synth_RsuA/RluA"/>
</dbReference>
<protein>
    <recommendedName>
        <fullName evidence="6">Pseudouridine synthase</fullName>
        <ecNumber evidence="6">5.4.99.-</ecNumber>
    </recommendedName>
</protein>
<dbReference type="EC" id="5.4.99.-" evidence="6"/>
<dbReference type="InterPro" id="IPR006224">
    <property type="entry name" value="PsdUridine_synth_RluA-like_CS"/>
</dbReference>
<dbReference type="Gene3D" id="3.10.290.10">
    <property type="entry name" value="RNA-binding S4 domain"/>
    <property type="match status" value="1"/>
</dbReference>
<dbReference type="CDD" id="cd00165">
    <property type="entry name" value="S4"/>
    <property type="match status" value="1"/>
</dbReference>
<feature type="active site" evidence="4">
    <location>
        <position position="183"/>
    </location>
</feature>
<dbReference type="InterPro" id="IPR036986">
    <property type="entry name" value="S4_RNA-bd_sf"/>
</dbReference>
<dbReference type="EMBL" id="CP118101">
    <property type="protein sequence ID" value="WDH83936.1"/>
    <property type="molecule type" value="Genomic_DNA"/>
</dbReference>
<evidence type="ECO:0000256" key="4">
    <source>
        <dbReference type="PIRSR" id="PIRSR606225-1"/>
    </source>
</evidence>
<dbReference type="Proteomes" id="UP001220962">
    <property type="component" value="Chromosome"/>
</dbReference>
<evidence type="ECO:0000256" key="7">
    <source>
        <dbReference type="SAM" id="MobiDB-lite"/>
    </source>
</evidence>
<comment type="catalytic activity">
    <reaction evidence="1 6">
        <text>a uridine in RNA = a pseudouridine in RNA</text>
        <dbReference type="Rhea" id="RHEA:48348"/>
        <dbReference type="Rhea" id="RHEA-COMP:12068"/>
        <dbReference type="Rhea" id="RHEA-COMP:12069"/>
        <dbReference type="ChEBI" id="CHEBI:65314"/>
        <dbReference type="ChEBI" id="CHEBI:65315"/>
    </reaction>
</comment>
<keyword evidence="5" id="KW-0694">RNA-binding</keyword>
<evidence type="ECO:0000256" key="3">
    <source>
        <dbReference type="ARBA" id="ARBA00023235"/>
    </source>
</evidence>
<dbReference type="PANTHER" id="PTHR21600">
    <property type="entry name" value="MITOCHONDRIAL RNA PSEUDOURIDINE SYNTHASE"/>
    <property type="match status" value="1"/>
</dbReference>
<feature type="compositionally biased region" description="Polar residues" evidence="7">
    <location>
        <begin position="32"/>
        <end position="47"/>
    </location>
</feature>
<evidence type="ECO:0000256" key="5">
    <source>
        <dbReference type="PROSITE-ProRule" id="PRU00182"/>
    </source>
</evidence>
<dbReference type="SMART" id="SM00363">
    <property type="entry name" value="S4"/>
    <property type="match status" value="1"/>
</dbReference>
<gene>
    <name evidence="9" type="ORF">PUW23_06890</name>
</gene>
<evidence type="ECO:0000313" key="9">
    <source>
        <dbReference type="EMBL" id="WDH83936.1"/>
    </source>
</evidence>
<dbReference type="SUPFAM" id="SSF55174">
    <property type="entry name" value="Alpha-L RNA-binding motif"/>
    <property type="match status" value="1"/>
</dbReference>
<proteinExistence type="inferred from homology"/>
<organism evidence="9 10">
    <name type="scientific">Paenibacillus urinalis</name>
    <dbReference type="NCBI Taxonomy" id="521520"/>
    <lineage>
        <taxon>Bacteria</taxon>
        <taxon>Bacillati</taxon>
        <taxon>Bacillota</taxon>
        <taxon>Bacilli</taxon>
        <taxon>Bacillales</taxon>
        <taxon>Paenibacillaceae</taxon>
        <taxon>Paenibacillus</taxon>
    </lineage>
</organism>
<dbReference type="PROSITE" id="PS50889">
    <property type="entry name" value="S4"/>
    <property type="match status" value="1"/>
</dbReference>
<evidence type="ECO:0000256" key="1">
    <source>
        <dbReference type="ARBA" id="ARBA00000073"/>
    </source>
</evidence>
<accession>A0AAX3N2H9</accession>
<dbReference type="AlphaFoldDB" id="A0AAX3N2H9"/>
<evidence type="ECO:0000256" key="2">
    <source>
        <dbReference type="ARBA" id="ARBA00010876"/>
    </source>
</evidence>
<dbReference type="InterPro" id="IPR020103">
    <property type="entry name" value="PsdUridine_synth_cat_dom_sf"/>
</dbReference>
<feature type="region of interest" description="Disordered" evidence="7">
    <location>
        <begin position="1"/>
        <end position="53"/>
    </location>
</feature>
<keyword evidence="3 6" id="KW-0413">Isomerase</keyword>
<dbReference type="GO" id="GO:0000455">
    <property type="term" value="P:enzyme-directed rRNA pseudouridine synthesis"/>
    <property type="evidence" value="ECO:0007669"/>
    <property type="project" value="UniProtKB-ARBA"/>
</dbReference>
<feature type="domain" description="RNA-binding S4" evidence="8">
    <location>
        <begin position="66"/>
        <end position="126"/>
    </location>
</feature>
<dbReference type="SUPFAM" id="SSF55120">
    <property type="entry name" value="Pseudouridine synthase"/>
    <property type="match status" value="1"/>
</dbReference>
<dbReference type="CDD" id="cd02869">
    <property type="entry name" value="PseudoU_synth_RluA_like"/>
    <property type="match status" value="1"/>
</dbReference>
<dbReference type="InterPro" id="IPR006225">
    <property type="entry name" value="PsdUridine_synth_RluC/D"/>
</dbReference>
<dbReference type="RefSeq" id="WP_274359708.1">
    <property type="nucleotide sequence ID" value="NZ_CP118101.1"/>
</dbReference>
<name>A0AAX3N2H9_9BACL</name>
<dbReference type="InterPro" id="IPR002942">
    <property type="entry name" value="S4_RNA-bd"/>
</dbReference>
<reference evidence="9" key="1">
    <citation type="submission" date="2023-02" db="EMBL/GenBank/DDBJ databases">
        <title>Pathogen: clinical or host-associated sample.</title>
        <authorList>
            <person name="Hergert J."/>
            <person name="Casey R."/>
            <person name="Wagner J."/>
            <person name="Young E.L."/>
            <person name="Oakeson K.F."/>
        </authorList>
    </citation>
    <scope>NUCLEOTIDE SEQUENCE</scope>
    <source>
        <strain evidence="9">2022CK-00830</strain>
    </source>
</reference>
<dbReference type="NCBIfam" id="TIGR00005">
    <property type="entry name" value="rluA_subfam"/>
    <property type="match status" value="1"/>
</dbReference>
<dbReference type="GO" id="GO:0003723">
    <property type="term" value="F:RNA binding"/>
    <property type="evidence" value="ECO:0007669"/>
    <property type="project" value="UniProtKB-KW"/>
</dbReference>
<sequence>MRKKTNYQGTEDDYSNRPPSASNTRSHKGSKGQASSFKGSAKSTSKKPASIPSAPVKSYIVQEDAELLPYLLANLSNKSRNSIKALLSRGQISVDGKTITAFNHPLTKGMTVAVDQEKKEEAPPLIGLTILHEDDDIIIVNKDSGLLSVASDKEQELTAYRQLTAHVRVSHPANRIFIVHRLDRDTSGVMMFAKSEAIQQSLQNAWRDTVEERTYVALVEGKVKVEQGTITSYLKESKTLKMYSTPYANDGQKAVTHYKTLQTSNDYSLLEIQLETGRKNQIRVHMEELGHPVVGDKKYGAKGRGIGRLALHARVLAFTHPGTGKQMRFETPIPKAFLRPFPPK</sequence>
<comment type="function">
    <text evidence="6">Responsible for synthesis of pseudouridine from uracil.</text>
</comment>
<evidence type="ECO:0000259" key="8">
    <source>
        <dbReference type="SMART" id="SM00363"/>
    </source>
</evidence>
<dbReference type="Pfam" id="PF00849">
    <property type="entry name" value="PseudoU_synth_2"/>
    <property type="match status" value="1"/>
</dbReference>